<evidence type="ECO:0000313" key="2">
    <source>
        <dbReference type="EMBL" id="SVD17003.1"/>
    </source>
</evidence>
<organism evidence="2">
    <name type="scientific">marine metagenome</name>
    <dbReference type="NCBI Taxonomy" id="408172"/>
    <lineage>
        <taxon>unclassified sequences</taxon>
        <taxon>metagenomes</taxon>
        <taxon>ecological metagenomes</taxon>
    </lineage>
</organism>
<dbReference type="Gene3D" id="3.30.2130.10">
    <property type="entry name" value="VC0802-like"/>
    <property type="match status" value="1"/>
</dbReference>
<sequence length="90" mass="9978">MTRLSISRSPGTASVRQFAIYAENKVGRLNDVISSLRGHGVHIMALTTLETTDVTIVRMIPNYPDSARKILEQESFSFIECPIVAVELNT</sequence>
<dbReference type="SUPFAM" id="SSF55021">
    <property type="entry name" value="ACT-like"/>
    <property type="match status" value="1"/>
</dbReference>
<protein>
    <recommendedName>
        <fullName evidence="1">ACT domain-containing protein</fullName>
    </recommendedName>
</protein>
<dbReference type="InterPro" id="IPR045865">
    <property type="entry name" value="ACT-like_dom_sf"/>
</dbReference>
<reference evidence="2" key="1">
    <citation type="submission" date="2018-05" db="EMBL/GenBank/DDBJ databases">
        <authorList>
            <person name="Lanie J.A."/>
            <person name="Ng W.-L."/>
            <person name="Kazmierczak K.M."/>
            <person name="Andrzejewski T.M."/>
            <person name="Davidsen T.M."/>
            <person name="Wayne K.J."/>
            <person name="Tettelin H."/>
            <person name="Glass J.I."/>
            <person name="Rusch D."/>
            <person name="Podicherti R."/>
            <person name="Tsui H.-C.T."/>
            <person name="Winkler M.E."/>
        </authorList>
    </citation>
    <scope>NUCLEOTIDE SEQUENCE</scope>
</reference>
<dbReference type="EMBL" id="UINC01133839">
    <property type="protein sequence ID" value="SVD17003.1"/>
    <property type="molecule type" value="Genomic_DNA"/>
</dbReference>
<dbReference type="PANTHER" id="PTHR40099">
    <property type="entry name" value="ACETOLACTATE SYNTHASE, SMALL SUBUNIT"/>
    <property type="match status" value="1"/>
</dbReference>
<dbReference type="InterPro" id="IPR045739">
    <property type="entry name" value="ACT_dom_pair"/>
</dbReference>
<dbReference type="Pfam" id="PF19571">
    <property type="entry name" value="ACT_8"/>
    <property type="match status" value="1"/>
</dbReference>
<gene>
    <name evidence="2" type="ORF">METZ01_LOCUS369857</name>
</gene>
<accession>A0A382T4S6</accession>
<name>A0A382T4S6_9ZZZZ</name>
<feature type="domain" description="ACT" evidence="1">
    <location>
        <begin position="14"/>
        <end position="89"/>
    </location>
</feature>
<dbReference type="PANTHER" id="PTHR40099:SF1">
    <property type="entry name" value="ACETOLACTATE SYNTHASE, SMALL SUBUNIT"/>
    <property type="match status" value="1"/>
</dbReference>
<evidence type="ECO:0000259" key="1">
    <source>
        <dbReference type="Pfam" id="PF19571"/>
    </source>
</evidence>
<feature type="non-terminal residue" evidence="2">
    <location>
        <position position="90"/>
    </location>
</feature>
<dbReference type="AlphaFoldDB" id="A0A382T4S6"/>
<proteinExistence type="predicted"/>